<feature type="domain" description="GH29D-like beta-sandwich" evidence="5">
    <location>
        <begin position="300"/>
        <end position="357"/>
    </location>
</feature>
<dbReference type="EMBL" id="JACLYY010000001">
    <property type="protein sequence ID" value="MBM6736563.1"/>
    <property type="molecule type" value="Genomic_DNA"/>
</dbReference>
<feature type="domain" description="GH29D-like beta-sandwich" evidence="5">
    <location>
        <begin position="375"/>
        <end position="441"/>
    </location>
</feature>
<dbReference type="Pfam" id="PF13240">
    <property type="entry name" value="Zn_Ribbon_1"/>
    <property type="match status" value="1"/>
</dbReference>
<keyword evidence="7" id="KW-1185">Reference proteome</keyword>
<dbReference type="Pfam" id="PF14559">
    <property type="entry name" value="TPR_19"/>
    <property type="match status" value="1"/>
</dbReference>
<keyword evidence="3" id="KW-1133">Transmembrane helix</keyword>
<feature type="compositionally biased region" description="Low complexity" evidence="2">
    <location>
        <begin position="84"/>
        <end position="116"/>
    </location>
</feature>
<dbReference type="InterPro" id="IPR026870">
    <property type="entry name" value="Zinc_ribbon_dom"/>
</dbReference>
<dbReference type="Proteomes" id="UP000716906">
    <property type="component" value="Unassembled WGS sequence"/>
</dbReference>
<name>A0ABS2E4P9_9FIRM</name>
<sequence>MRCTNCGSEIPEGQLYCKRCGKEVRIVPDYNPLDDVLAAQVKGGIDGGDRPLDDYDYEKSYTSDLRRGEGQRAERRRRDETRTMRGTSAAGGRTSRTSGTGRVSRSTGTGRVSRNTGNGGKRGGTSRMTGTVDPERRRKMAEKKREKKKKLRRRIILGFIILIAAVAAAVFFLYRNSYAGQIGQGNRAFSEGNYDQAAGYFNNAIGKAPKRGEAYTALAKVYLAKDDQDSAEQMFLDALESYPDEVPIYEACIAFYIDTEQPQEVSVILEDAPDDVRSELSKYVSEGPSFSLDDSEVFDDVQQLSLESDGEAIYYTTDGSEPDTSSQKYTDPIQIEEGTTTVSAISVNEAGIPSLPVTKEYTVEFPVEDAPAVTPSTGQYEQPTQIVIQVPDGYTAYYTMDKSDPTEASTKYTGPIDMPEGNTIFKAVLVNGKGRLTGVTTRNYELVLN</sequence>
<gene>
    <name evidence="6" type="ORF">H7U36_00365</name>
</gene>
<proteinExistence type="predicted"/>
<keyword evidence="3" id="KW-0472">Membrane</keyword>
<reference evidence="6 7" key="1">
    <citation type="journal article" date="2021" name="Sci. Rep.">
        <title>The distribution of antibiotic resistance genes in chicken gut microbiota commensals.</title>
        <authorList>
            <person name="Juricova H."/>
            <person name="Matiasovicova J."/>
            <person name="Kubasova T."/>
            <person name="Cejkova D."/>
            <person name="Rychlik I."/>
        </authorList>
    </citation>
    <scope>NUCLEOTIDE SEQUENCE [LARGE SCALE GENOMIC DNA]</scope>
    <source>
        <strain evidence="6 7">An773</strain>
    </source>
</reference>
<evidence type="ECO:0000256" key="1">
    <source>
        <dbReference type="PROSITE-ProRule" id="PRU00339"/>
    </source>
</evidence>
<feature type="compositionally biased region" description="Basic residues" evidence="2">
    <location>
        <begin position="137"/>
        <end position="147"/>
    </location>
</feature>
<feature type="transmembrane region" description="Helical" evidence="3">
    <location>
        <begin position="155"/>
        <end position="174"/>
    </location>
</feature>
<evidence type="ECO:0000259" key="5">
    <source>
        <dbReference type="Pfam" id="PF13290"/>
    </source>
</evidence>
<comment type="caution">
    <text evidence="6">The sequence shown here is derived from an EMBL/GenBank/DDBJ whole genome shotgun (WGS) entry which is preliminary data.</text>
</comment>
<dbReference type="SUPFAM" id="SSF48452">
    <property type="entry name" value="TPR-like"/>
    <property type="match status" value="1"/>
</dbReference>
<organism evidence="6 7">
    <name type="scientific">Faecalicatena fissicatena</name>
    <dbReference type="NCBI Taxonomy" id="290055"/>
    <lineage>
        <taxon>Bacteria</taxon>
        <taxon>Bacillati</taxon>
        <taxon>Bacillota</taxon>
        <taxon>Clostridia</taxon>
        <taxon>Lachnospirales</taxon>
        <taxon>Lachnospiraceae</taxon>
        <taxon>Faecalicatena</taxon>
    </lineage>
</organism>
<evidence type="ECO:0000259" key="4">
    <source>
        <dbReference type="Pfam" id="PF13240"/>
    </source>
</evidence>
<accession>A0ABS2E4P9</accession>
<dbReference type="PROSITE" id="PS50005">
    <property type="entry name" value="TPR"/>
    <property type="match status" value="1"/>
</dbReference>
<keyword evidence="1" id="KW-0802">TPR repeat</keyword>
<feature type="repeat" description="TPR" evidence="1">
    <location>
        <begin position="212"/>
        <end position="245"/>
    </location>
</feature>
<dbReference type="Pfam" id="PF13290">
    <property type="entry name" value="CHB_HEX_C_1"/>
    <property type="match status" value="2"/>
</dbReference>
<evidence type="ECO:0000256" key="3">
    <source>
        <dbReference type="SAM" id="Phobius"/>
    </source>
</evidence>
<dbReference type="SMART" id="SM00028">
    <property type="entry name" value="TPR"/>
    <property type="match status" value="2"/>
</dbReference>
<keyword evidence="3" id="KW-0812">Transmembrane</keyword>
<evidence type="ECO:0000313" key="7">
    <source>
        <dbReference type="Proteomes" id="UP000716906"/>
    </source>
</evidence>
<protein>
    <submittedName>
        <fullName evidence="6">Chitobiase/beta-hexosaminidase C-terminal domain-containing protein</fullName>
    </submittedName>
</protein>
<dbReference type="Gene3D" id="1.25.40.10">
    <property type="entry name" value="Tetratricopeptide repeat domain"/>
    <property type="match status" value="1"/>
</dbReference>
<feature type="region of interest" description="Disordered" evidence="2">
    <location>
        <begin position="42"/>
        <end position="147"/>
    </location>
</feature>
<evidence type="ECO:0000256" key="2">
    <source>
        <dbReference type="SAM" id="MobiDB-lite"/>
    </source>
</evidence>
<dbReference type="InterPro" id="IPR011990">
    <property type="entry name" value="TPR-like_helical_dom_sf"/>
</dbReference>
<dbReference type="InterPro" id="IPR019734">
    <property type="entry name" value="TPR_rpt"/>
</dbReference>
<feature type="domain" description="Zinc-ribbon" evidence="4">
    <location>
        <begin position="3"/>
        <end position="24"/>
    </location>
</feature>
<evidence type="ECO:0000313" key="6">
    <source>
        <dbReference type="EMBL" id="MBM6736563.1"/>
    </source>
</evidence>
<dbReference type="RefSeq" id="WP_033124855.1">
    <property type="nucleotide sequence ID" value="NZ_JACLYY010000001.1"/>
</dbReference>
<dbReference type="InterPro" id="IPR059177">
    <property type="entry name" value="GH29D-like_dom"/>
</dbReference>
<feature type="compositionally biased region" description="Basic and acidic residues" evidence="2">
    <location>
        <begin position="47"/>
        <end position="83"/>
    </location>
</feature>